<evidence type="ECO:0000313" key="1">
    <source>
        <dbReference type="EMBL" id="CBN80401.1"/>
    </source>
</evidence>
<dbReference type="Proteomes" id="UP000002630">
    <property type="component" value="Linkage Group LG16"/>
</dbReference>
<dbReference type="EMBL" id="FN648730">
    <property type="protein sequence ID" value="CBN80401.1"/>
    <property type="molecule type" value="Genomic_DNA"/>
</dbReference>
<evidence type="ECO:0000313" key="2">
    <source>
        <dbReference type="Proteomes" id="UP000002630"/>
    </source>
</evidence>
<name>D8LPD0_ECTSI</name>
<dbReference type="AlphaFoldDB" id="D8LPD0"/>
<reference evidence="1 2" key="1">
    <citation type="journal article" date="2010" name="Nature">
        <title>The Ectocarpus genome and the independent evolution of multicellularity in brown algae.</title>
        <authorList>
            <person name="Cock J.M."/>
            <person name="Sterck L."/>
            <person name="Rouze P."/>
            <person name="Scornet D."/>
            <person name="Allen A.E."/>
            <person name="Amoutzias G."/>
            <person name="Anthouard V."/>
            <person name="Artiguenave F."/>
            <person name="Aury J.M."/>
            <person name="Badger J.H."/>
            <person name="Beszteri B."/>
            <person name="Billiau K."/>
            <person name="Bonnet E."/>
            <person name="Bothwell J.H."/>
            <person name="Bowler C."/>
            <person name="Boyen C."/>
            <person name="Brownlee C."/>
            <person name="Carrano C.J."/>
            <person name="Charrier B."/>
            <person name="Cho G.Y."/>
            <person name="Coelho S.M."/>
            <person name="Collen J."/>
            <person name="Corre E."/>
            <person name="Da Silva C."/>
            <person name="Delage L."/>
            <person name="Delaroque N."/>
            <person name="Dittami S.M."/>
            <person name="Doulbeau S."/>
            <person name="Elias M."/>
            <person name="Farnham G."/>
            <person name="Gachon C.M."/>
            <person name="Gschloessl B."/>
            <person name="Heesch S."/>
            <person name="Jabbari K."/>
            <person name="Jubin C."/>
            <person name="Kawai H."/>
            <person name="Kimura K."/>
            <person name="Kloareg B."/>
            <person name="Kupper F.C."/>
            <person name="Lang D."/>
            <person name="Le Bail A."/>
            <person name="Leblanc C."/>
            <person name="Lerouge P."/>
            <person name="Lohr M."/>
            <person name="Lopez P.J."/>
            <person name="Martens C."/>
            <person name="Maumus F."/>
            <person name="Michel G."/>
            <person name="Miranda-Saavedra D."/>
            <person name="Morales J."/>
            <person name="Moreau H."/>
            <person name="Motomura T."/>
            <person name="Nagasato C."/>
            <person name="Napoli C.A."/>
            <person name="Nelson D.R."/>
            <person name="Nyvall-Collen P."/>
            <person name="Peters A.F."/>
            <person name="Pommier C."/>
            <person name="Potin P."/>
            <person name="Poulain J."/>
            <person name="Quesneville H."/>
            <person name="Read B."/>
            <person name="Rensing S.A."/>
            <person name="Ritter A."/>
            <person name="Rousvoal S."/>
            <person name="Samanta M."/>
            <person name="Samson G."/>
            <person name="Schroeder D.C."/>
            <person name="Segurens B."/>
            <person name="Strittmatter M."/>
            <person name="Tonon T."/>
            <person name="Tregear J.W."/>
            <person name="Valentin K."/>
            <person name="von Dassow P."/>
            <person name="Yamagishi T."/>
            <person name="Van de Peer Y."/>
            <person name="Wincker P."/>
        </authorList>
    </citation>
    <scope>NUCLEOTIDE SEQUENCE [LARGE SCALE GENOMIC DNA]</scope>
    <source>
        <strain evidence="2">Ec32 / CCAP1310/4</strain>
    </source>
</reference>
<keyword evidence="2" id="KW-1185">Reference proteome</keyword>
<dbReference type="EMBL" id="FN649741">
    <property type="protein sequence ID" value="CBN80401.1"/>
    <property type="molecule type" value="Genomic_DNA"/>
</dbReference>
<sequence length="89" mass="10091">MSELVTDSDSQQQGKRVMTPAIESMTVKEERACLSEIRRLGADADHQHILSNGWTTGKFALMYVTGQHVKRKTKTKNQVESAQEKLRMI</sequence>
<dbReference type="InParanoid" id="D8LPD0"/>
<dbReference type="OrthoDB" id="10597087at2759"/>
<gene>
    <name evidence="1" type="ORF">Esi_0052_0258</name>
</gene>
<organism evidence="1 2">
    <name type="scientific">Ectocarpus siliculosus</name>
    <name type="common">Brown alga</name>
    <name type="synonym">Conferva siliculosa</name>
    <dbReference type="NCBI Taxonomy" id="2880"/>
    <lineage>
        <taxon>Eukaryota</taxon>
        <taxon>Sar</taxon>
        <taxon>Stramenopiles</taxon>
        <taxon>Ochrophyta</taxon>
        <taxon>PX clade</taxon>
        <taxon>Phaeophyceae</taxon>
        <taxon>Ectocarpales</taxon>
        <taxon>Ectocarpaceae</taxon>
        <taxon>Ectocarpus</taxon>
    </lineage>
</organism>
<proteinExistence type="predicted"/>
<accession>D8LPD0</accession>
<protein>
    <submittedName>
        <fullName evidence="1">EsV-1-99</fullName>
    </submittedName>
</protein>